<keyword evidence="10" id="KW-0156">Chromatin regulator</keyword>
<dbReference type="PANTHER" id="PTHR45626:SF16">
    <property type="entry name" value="ATP-DEPENDENT HELICASE ULS1"/>
    <property type="match status" value="1"/>
</dbReference>
<keyword evidence="4" id="KW-0547">Nucleotide-binding</keyword>
<evidence type="ECO:0000256" key="1">
    <source>
        <dbReference type="ARBA" id="ARBA00004123"/>
    </source>
</evidence>
<keyword evidence="7" id="KW-0347">Helicase</keyword>
<dbReference type="FunFam" id="3.40.50.10810:FF:000068">
    <property type="entry name" value="SNF2 domain-containing protein / helicase domain-containing protein / zinc finger protein-like protein"/>
    <property type="match status" value="1"/>
</dbReference>
<comment type="similarity">
    <text evidence="2">Belongs to the SNF2/RAD54 helicase family. RAD16 subfamily.</text>
</comment>
<protein>
    <submittedName>
        <fullName evidence="21">Helicase-like transcription factor CHR28 isoform X1</fullName>
    </submittedName>
</protein>
<keyword evidence="11" id="KW-0805">Transcription regulation</keyword>
<feature type="domain" description="RING-type" evidence="17">
    <location>
        <begin position="1066"/>
        <end position="1105"/>
    </location>
</feature>
<dbReference type="GeneID" id="103723980"/>
<dbReference type="GO" id="GO:0003677">
    <property type="term" value="F:DNA binding"/>
    <property type="evidence" value="ECO:0007669"/>
    <property type="project" value="UniProtKB-KW"/>
</dbReference>
<gene>
    <name evidence="21" type="primary">LOC103723980</name>
</gene>
<dbReference type="SUPFAM" id="SSF52540">
    <property type="entry name" value="P-loop containing nucleoside triphosphate hydrolases"/>
    <property type="match status" value="2"/>
</dbReference>
<dbReference type="SUPFAM" id="SSF57850">
    <property type="entry name" value="RING/U-box"/>
    <property type="match status" value="1"/>
</dbReference>
<keyword evidence="8" id="KW-0862">Zinc</keyword>
<dbReference type="KEGG" id="pda:103723980"/>
<dbReference type="PANTHER" id="PTHR45626">
    <property type="entry name" value="TRANSCRIPTION TERMINATION FACTOR 2-RELATED"/>
    <property type="match status" value="1"/>
</dbReference>
<name>A0A8B9AEK3_PHODC</name>
<reference evidence="20" key="1">
    <citation type="journal article" date="2019" name="Nat. Commun.">
        <title>Genome-wide association mapping of date palm fruit traits.</title>
        <authorList>
            <person name="Hazzouri K.M."/>
            <person name="Gros-Balthazard M."/>
            <person name="Flowers J.M."/>
            <person name="Copetti D."/>
            <person name="Lemansour A."/>
            <person name="Lebrun M."/>
            <person name="Masmoudi K."/>
            <person name="Ferrand S."/>
            <person name="Dhar M.I."/>
            <person name="Fresquez Z.A."/>
            <person name="Rosas U."/>
            <person name="Zhang J."/>
            <person name="Talag J."/>
            <person name="Lee S."/>
            <person name="Kudrna D."/>
            <person name="Powell R.F."/>
            <person name="Leitch I.J."/>
            <person name="Krueger R.R."/>
            <person name="Wing R.A."/>
            <person name="Amiri K.M.A."/>
            <person name="Purugganan M.D."/>
        </authorList>
    </citation>
    <scope>NUCLEOTIDE SEQUENCE [LARGE SCALE GENOMIC DNA]</scope>
    <source>
        <strain evidence="20">cv. Khalas</strain>
    </source>
</reference>
<feature type="compositionally biased region" description="Low complexity" evidence="16">
    <location>
        <begin position="1176"/>
        <end position="1186"/>
    </location>
</feature>
<keyword evidence="9" id="KW-0067">ATP-binding</keyword>
<evidence type="ECO:0000259" key="17">
    <source>
        <dbReference type="PROSITE" id="PS50089"/>
    </source>
</evidence>
<feature type="region of interest" description="Disordered" evidence="16">
    <location>
        <begin position="1173"/>
        <end position="1194"/>
    </location>
</feature>
<dbReference type="CDD" id="cd18008">
    <property type="entry name" value="DEXDc_SHPRH-like"/>
    <property type="match status" value="1"/>
</dbReference>
<feature type="compositionally biased region" description="Basic and acidic residues" evidence="16">
    <location>
        <begin position="798"/>
        <end position="809"/>
    </location>
</feature>
<dbReference type="Pfam" id="PF00271">
    <property type="entry name" value="Helicase_C"/>
    <property type="match status" value="1"/>
</dbReference>
<feature type="compositionally biased region" description="Polar residues" evidence="16">
    <location>
        <begin position="55"/>
        <end position="64"/>
    </location>
</feature>
<accession>A0A8B9AEK3</accession>
<dbReference type="GO" id="GO:0004386">
    <property type="term" value="F:helicase activity"/>
    <property type="evidence" value="ECO:0007669"/>
    <property type="project" value="UniProtKB-KW"/>
</dbReference>
<evidence type="ECO:0000256" key="14">
    <source>
        <dbReference type="ARBA" id="ARBA00023242"/>
    </source>
</evidence>
<reference evidence="21" key="2">
    <citation type="submission" date="2025-08" db="UniProtKB">
        <authorList>
            <consortium name="RefSeq"/>
        </authorList>
    </citation>
    <scope>IDENTIFICATION</scope>
    <source>
        <tissue evidence="21">Young leaves</tissue>
    </source>
</reference>
<evidence type="ECO:0000256" key="16">
    <source>
        <dbReference type="SAM" id="MobiDB-lite"/>
    </source>
</evidence>
<feature type="domain" description="Helicase ATP-binding" evidence="18">
    <location>
        <begin position="633"/>
        <end position="912"/>
    </location>
</feature>
<evidence type="ECO:0000256" key="2">
    <source>
        <dbReference type="ARBA" id="ARBA00008438"/>
    </source>
</evidence>
<dbReference type="InterPro" id="IPR001841">
    <property type="entry name" value="Znf_RING"/>
</dbReference>
<evidence type="ECO:0000256" key="7">
    <source>
        <dbReference type="ARBA" id="ARBA00022806"/>
    </source>
</evidence>
<evidence type="ECO:0000256" key="13">
    <source>
        <dbReference type="ARBA" id="ARBA00023163"/>
    </source>
</evidence>
<dbReference type="GO" id="GO:0006281">
    <property type="term" value="P:DNA repair"/>
    <property type="evidence" value="ECO:0007669"/>
    <property type="project" value="TreeGrafter"/>
</dbReference>
<evidence type="ECO:0000256" key="12">
    <source>
        <dbReference type="ARBA" id="ARBA00023125"/>
    </source>
</evidence>
<dbReference type="InterPro" id="IPR050628">
    <property type="entry name" value="SNF2_RAD54_helicase_TF"/>
</dbReference>
<dbReference type="CDD" id="cd18793">
    <property type="entry name" value="SF2_C_SNF"/>
    <property type="match status" value="1"/>
</dbReference>
<dbReference type="Gene3D" id="3.30.40.10">
    <property type="entry name" value="Zinc/RING finger domain, C3HC4 (zinc finger)"/>
    <property type="match status" value="1"/>
</dbReference>
<dbReference type="Proteomes" id="UP000228380">
    <property type="component" value="Chromosome 4"/>
</dbReference>
<dbReference type="GO" id="GO:0008270">
    <property type="term" value="F:zinc ion binding"/>
    <property type="evidence" value="ECO:0007669"/>
    <property type="project" value="UniProtKB-KW"/>
</dbReference>
<dbReference type="GO" id="GO:0005524">
    <property type="term" value="F:ATP binding"/>
    <property type="evidence" value="ECO:0007669"/>
    <property type="project" value="UniProtKB-KW"/>
</dbReference>
<feature type="region of interest" description="Disordered" evidence="16">
    <location>
        <begin position="41"/>
        <end position="83"/>
    </location>
</feature>
<dbReference type="GO" id="GO:0008094">
    <property type="term" value="F:ATP-dependent activity, acting on DNA"/>
    <property type="evidence" value="ECO:0007669"/>
    <property type="project" value="TreeGrafter"/>
</dbReference>
<evidence type="ECO:0000313" key="21">
    <source>
        <dbReference type="RefSeq" id="XP_038981664.1"/>
    </source>
</evidence>
<feature type="domain" description="Helicase C-terminal" evidence="19">
    <location>
        <begin position="1215"/>
        <end position="1374"/>
    </location>
</feature>
<dbReference type="InterPro" id="IPR013083">
    <property type="entry name" value="Znf_RING/FYVE/PHD"/>
</dbReference>
<evidence type="ECO:0000256" key="4">
    <source>
        <dbReference type="ARBA" id="ARBA00022741"/>
    </source>
</evidence>
<keyword evidence="13" id="KW-0804">Transcription</keyword>
<evidence type="ECO:0000256" key="8">
    <source>
        <dbReference type="ARBA" id="ARBA00022833"/>
    </source>
</evidence>
<dbReference type="InterPro" id="IPR038718">
    <property type="entry name" value="SNF2-like_sf"/>
</dbReference>
<keyword evidence="3" id="KW-0479">Metal-binding</keyword>
<feature type="region of interest" description="Disordered" evidence="16">
    <location>
        <begin position="797"/>
        <end position="835"/>
    </location>
</feature>
<dbReference type="Pfam" id="PF00176">
    <property type="entry name" value="SNF2-rel_dom"/>
    <property type="match status" value="1"/>
</dbReference>
<feature type="compositionally biased region" description="Low complexity" evidence="16">
    <location>
        <begin position="450"/>
        <end position="467"/>
    </location>
</feature>
<dbReference type="PROSITE" id="PS51194">
    <property type="entry name" value="HELICASE_CTER"/>
    <property type="match status" value="1"/>
</dbReference>
<evidence type="ECO:0000259" key="19">
    <source>
        <dbReference type="PROSITE" id="PS51194"/>
    </source>
</evidence>
<dbReference type="PROSITE" id="PS51192">
    <property type="entry name" value="HELICASE_ATP_BIND_1"/>
    <property type="match status" value="1"/>
</dbReference>
<dbReference type="FunFam" id="3.40.50.10810:FF:000071">
    <property type="entry name" value="SNF2 domain-containing protein / helicase domain-containing protein / zinc finger protein-like protein"/>
    <property type="match status" value="1"/>
</dbReference>
<dbReference type="Pfam" id="PF00097">
    <property type="entry name" value="zf-C3HC4"/>
    <property type="match status" value="1"/>
</dbReference>
<evidence type="ECO:0000313" key="20">
    <source>
        <dbReference type="Proteomes" id="UP000228380"/>
    </source>
</evidence>
<dbReference type="SMART" id="SM00487">
    <property type="entry name" value="DEXDc"/>
    <property type="match status" value="1"/>
</dbReference>
<evidence type="ECO:0000259" key="18">
    <source>
        <dbReference type="PROSITE" id="PS51192"/>
    </source>
</evidence>
<dbReference type="InterPro" id="IPR001650">
    <property type="entry name" value="Helicase_C-like"/>
</dbReference>
<dbReference type="GO" id="GO:0080188">
    <property type="term" value="P:gene silencing by siRNA-directed DNA methylation"/>
    <property type="evidence" value="ECO:0007669"/>
    <property type="project" value="UniProtKB-ARBA"/>
</dbReference>
<comment type="subcellular location">
    <subcellularLocation>
        <location evidence="1">Nucleus</location>
    </subcellularLocation>
</comment>
<keyword evidence="5 15" id="KW-0863">Zinc-finger</keyword>
<evidence type="ECO:0000256" key="9">
    <source>
        <dbReference type="ARBA" id="ARBA00022840"/>
    </source>
</evidence>
<dbReference type="PROSITE" id="PS00518">
    <property type="entry name" value="ZF_RING_1"/>
    <property type="match status" value="1"/>
</dbReference>
<dbReference type="GO" id="GO:0005634">
    <property type="term" value="C:nucleus"/>
    <property type="evidence" value="ECO:0007669"/>
    <property type="project" value="UniProtKB-SubCell"/>
</dbReference>
<dbReference type="GO" id="GO:0016787">
    <property type="term" value="F:hydrolase activity"/>
    <property type="evidence" value="ECO:0007669"/>
    <property type="project" value="UniProtKB-KW"/>
</dbReference>
<keyword evidence="14" id="KW-0539">Nucleus</keyword>
<organism evidence="20 21">
    <name type="scientific">Phoenix dactylifera</name>
    <name type="common">Date palm</name>
    <dbReference type="NCBI Taxonomy" id="42345"/>
    <lineage>
        <taxon>Eukaryota</taxon>
        <taxon>Viridiplantae</taxon>
        <taxon>Streptophyta</taxon>
        <taxon>Embryophyta</taxon>
        <taxon>Tracheophyta</taxon>
        <taxon>Spermatophyta</taxon>
        <taxon>Magnoliopsida</taxon>
        <taxon>Liliopsida</taxon>
        <taxon>Arecaceae</taxon>
        <taxon>Coryphoideae</taxon>
        <taxon>Phoeniceae</taxon>
        <taxon>Phoenix</taxon>
    </lineage>
</organism>
<dbReference type="Gene3D" id="3.40.50.300">
    <property type="entry name" value="P-loop containing nucleotide triphosphate hydrolases"/>
    <property type="match status" value="1"/>
</dbReference>
<dbReference type="InterPro" id="IPR027417">
    <property type="entry name" value="P-loop_NTPase"/>
</dbReference>
<evidence type="ECO:0000256" key="10">
    <source>
        <dbReference type="ARBA" id="ARBA00022853"/>
    </source>
</evidence>
<evidence type="ECO:0000256" key="11">
    <source>
        <dbReference type="ARBA" id="ARBA00023015"/>
    </source>
</evidence>
<dbReference type="OrthoDB" id="448448at2759"/>
<dbReference type="InterPro" id="IPR018957">
    <property type="entry name" value="Znf_C3HC4_RING-type"/>
</dbReference>
<proteinExistence type="inferred from homology"/>
<dbReference type="InterPro" id="IPR049730">
    <property type="entry name" value="SNF2/RAD54-like_C"/>
</dbReference>
<keyword evidence="20" id="KW-1185">Reference proteome</keyword>
<dbReference type="SMART" id="SM00490">
    <property type="entry name" value="HELICc"/>
    <property type="match status" value="1"/>
</dbReference>
<dbReference type="Gene3D" id="3.40.50.10810">
    <property type="entry name" value="Tandem AAA-ATPase domain"/>
    <property type="match status" value="3"/>
</dbReference>
<evidence type="ECO:0000256" key="6">
    <source>
        <dbReference type="ARBA" id="ARBA00022801"/>
    </source>
</evidence>
<dbReference type="InterPro" id="IPR017907">
    <property type="entry name" value="Znf_RING_CS"/>
</dbReference>
<dbReference type="InterPro" id="IPR000330">
    <property type="entry name" value="SNF2_N"/>
</dbReference>
<dbReference type="SMART" id="SM00184">
    <property type="entry name" value="RING"/>
    <property type="match status" value="1"/>
</dbReference>
<keyword evidence="12" id="KW-0238">DNA-binding</keyword>
<sequence length="1379" mass="152053">MGDAVENPMGAFFFDSDAVDGSYSDHLSCTIGELFEILAEHPGPSHGLDEDRGTSSKGPSSYPQDTLKGLGQGKPSPGLPYPEKAFQTQAESTAVLEDFSRELGSAQWDNSKCMEAPDFKQETGSELLFKPEGSFNNLLSSCHPLSVNNEISHAIQHADSASENYCYFPTNLSPNRLSVSTSDYNTSLMDLDENSFASLMTGNFDHQQLQNNLSNCNAPSGNAEGEELLYSPYADFGNGFYSDDDEEKDFEQMRGKILFLTGAKESESDADNMPYLYMLQNGGTDSSRAMLMEKPGLGDAVHSNINTVAVPDSSVLEGSLCPSFSIYSFMGSDATLPDALHVELHTSDTTGIIGTGRGSCPPLYQEQATGDAKYGLSQFFPGEFSQRFPSHEKEIMGHIKDNIEDQLFSSQNSCRTSEPKLEPSVIELDASLQDTLFDEDNHFEDVSFRSESSTDSSPLPSSRNSASDNVGRSAVDTTKQLVPDSKINLHNKKQTAFPKNEREDQMLAFYHKQQDIPQESYNTVQKNLSRSSISVDDDAEICILDDISDPAHPPVQAVHVEPHPFSQRSGFSDPHLPWFGGMRLKADDERLTFQIALQDLSQPKSEASPPEGVLAVPLLRHQRIALSWMVQKETTSLHCSGGILADDQGLGKTISAIALILMERSPSSRSCSTTDKQNEFEALNLDDDTGDDDDVSEHNIIKQPRSSSSVVISKPVKIENSVLVMKSRPSAGTLIVCPTSVLRQWAEELQNKVTSKANLSFLVYHGSNRTKDPNELTKYDVVLTTYAIVSMEVPKQPLVDKDEEEKGKPDASAVSTGPTTSKKRKSSSSNMKNLKDGITTDSPLLESCARPLARVGWFRVILDEAQSIKNHRTQVAGACWGLRAKRRWCLSGTPIQNAVDDLYSYFRFLRYDPYAVYKSFCSTIKMPISKNPANGYKKLQAVLKTIMLRRTKGTLIDGKPIIILPPKTVNLKKVAFSKEERAIYSALEAESREQFKVYAAAGTVKQNYVNILFMLLRLRQACDHPLLVKGYDFDSIWRSSMEMAKKLPREKIENLLKCLETCLTICTICNDPPEDAVVTICGHAFCKQCICEHLTGDDNICPLAHCNVRLNVASVFSKGTLRSSLCDQPGDTCCSSDSGPELVDATKLCGNRSQSGSSKIKAALEILQSLPKSEHSSSNSNFNNSSHAATGSVQNADNTVPMSLIGTNDRRHSDSIEGLLGQITEKAIVFSQWTRMLDLLEIPLKDSCIQYRRLDGTMSVAAREKAVKDFNTIPEVTVMIMSLKAASLGLNMVAACHVLLLDLWWNPTTEDQAIDRAHRIGQTRPVTVSRLTVNDTVEDRILALQEKKREMVASAFGEDKSGSRQTRLTVEDLNYLFNV</sequence>
<feature type="region of interest" description="Disordered" evidence="16">
    <location>
        <begin position="447"/>
        <end position="482"/>
    </location>
</feature>
<dbReference type="PROSITE" id="PS50089">
    <property type="entry name" value="ZF_RING_2"/>
    <property type="match status" value="1"/>
</dbReference>
<evidence type="ECO:0000256" key="3">
    <source>
        <dbReference type="ARBA" id="ARBA00022723"/>
    </source>
</evidence>
<dbReference type="RefSeq" id="XP_038981664.1">
    <property type="nucleotide sequence ID" value="XM_039125736.1"/>
</dbReference>
<dbReference type="InterPro" id="IPR014001">
    <property type="entry name" value="Helicase_ATP-bd"/>
</dbReference>
<evidence type="ECO:0000256" key="15">
    <source>
        <dbReference type="PROSITE-ProRule" id="PRU00175"/>
    </source>
</evidence>
<keyword evidence="6" id="KW-0378">Hydrolase</keyword>
<evidence type="ECO:0000256" key="5">
    <source>
        <dbReference type="ARBA" id="ARBA00022771"/>
    </source>
</evidence>